<evidence type="ECO:0000313" key="1">
    <source>
        <dbReference type="EMBL" id="CRL26442.1"/>
    </source>
</evidence>
<keyword evidence="2" id="KW-1185">Reference proteome</keyword>
<dbReference type="AlphaFoldDB" id="A0A0G4PJ69"/>
<reference evidence="1 2" key="1">
    <citation type="journal article" date="2014" name="Nat. Commun.">
        <title>Multiple recent horizontal transfers of a large genomic region in cheese making fungi.</title>
        <authorList>
            <person name="Cheeseman K."/>
            <person name="Ropars J."/>
            <person name="Renault P."/>
            <person name="Dupont J."/>
            <person name="Gouzy J."/>
            <person name="Branca A."/>
            <person name="Abraham A.L."/>
            <person name="Ceppi M."/>
            <person name="Conseiller E."/>
            <person name="Debuchy R."/>
            <person name="Malagnac F."/>
            <person name="Goarin A."/>
            <person name="Silar P."/>
            <person name="Lacoste S."/>
            <person name="Sallet E."/>
            <person name="Bensimon A."/>
            <person name="Giraud T."/>
            <person name="Brygoo Y."/>
        </authorList>
    </citation>
    <scope>NUCLEOTIDE SEQUENCE [LARGE SCALE GENOMIC DNA]</scope>
    <source>
        <strain evidence="2">FM 013</strain>
    </source>
</reference>
<sequence length="60" mass="7026">MRSVTINNPCSPRNQTGEERIHYPFLRERQYRVPKRSGIFSLLTPRTGGLMLLTRDRIPV</sequence>
<proteinExistence type="predicted"/>
<accession>A0A0G4PJ69</accession>
<organism evidence="1 2">
    <name type="scientific">Penicillium camemberti (strain FM 013)</name>
    <dbReference type="NCBI Taxonomy" id="1429867"/>
    <lineage>
        <taxon>Eukaryota</taxon>
        <taxon>Fungi</taxon>
        <taxon>Dikarya</taxon>
        <taxon>Ascomycota</taxon>
        <taxon>Pezizomycotina</taxon>
        <taxon>Eurotiomycetes</taxon>
        <taxon>Eurotiomycetidae</taxon>
        <taxon>Eurotiales</taxon>
        <taxon>Aspergillaceae</taxon>
        <taxon>Penicillium</taxon>
    </lineage>
</organism>
<evidence type="ECO:0000313" key="2">
    <source>
        <dbReference type="Proteomes" id="UP000053732"/>
    </source>
</evidence>
<protein>
    <submittedName>
        <fullName evidence="1">Str. FM013</fullName>
    </submittedName>
</protein>
<gene>
    <name evidence="1" type="ORF">PCAMFM013_S018g000135</name>
</gene>
<dbReference type="EMBL" id="HG793151">
    <property type="protein sequence ID" value="CRL26442.1"/>
    <property type="molecule type" value="Genomic_DNA"/>
</dbReference>
<dbReference type="Proteomes" id="UP000053732">
    <property type="component" value="Unassembled WGS sequence"/>
</dbReference>
<name>A0A0G4PJ69_PENC3</name>